<organism evidence="1 2">
    <name type="scientific">Cryptosporidium canis</name>
    <dbReference type="NCBI Taxonomy" id="195482"/>
    <lineage>
        <taxon>Eukaryota</taxon>
        <taxon>Sar</taxon>
        <taxon>Alveolata</taxon>
        <taxon>Apicomplexa</taxon>
        <taxon>Conoidasida</taxon>
        <taxon>Coccidia</taxon>
        <taxon>Eucoccidiorida</taxon>
        <taxon>Eimeriorina</taxon>
        <taxon>Cryptosporidiidae</taxon>
        <taxon>Cryptosporidium</taxon>
    </lineage>
</organism>
<dbReference type="Proteomes" id="UP001071777">
    <property type="component" value="Unassembled WGS sequence"/>
</dbReference>
<keyword evidence="2" id="KW-1185">Reference proteome</keyword>
<dbReference type="EMBL" id="JAPCXB010000143">
    <property type="protein sequence ID" value="KAJ1606419.1"/>
    <property type="molecule type" value="Genomic_DNA"/>
</dbReference>
<name>A0ABQ8P348_9CRYT</name>
<sequence>MSKENYRNFVILIITFIGAIKNFYSLDCNKYIYPICFARIKALQNFVNPFRNKVVVWSYCDEKIPSERNESNCCNISLSNSKRLPRCKFMNFGCNKHLSNLTESISCCINNTKGIDDTESSESIPSFTLYNIPCLTRSCISSIKSCSNSNTFRSGFSQSKNSSKLYQVRKNCFNKNCMRCKCCNIYGANKFNYNYTEYENEQEGVHKFNDSSDITSESNTSEIIDPNTSINTTSNSSEVIISYDTYLKFMDKYPIFPINRENYIRTKKGLISSKGYGLWEIYRTPESNTNETNRLFLIREQYLGLTTNHTNKNISAIELAKSWFVFPKDNNYKDQLSFNFSNSTVNESTNWNEWERINKEHNEIILNNRLKELFNGTANPVQTAAISNISTQKNHSFSHLNFTSNNSNKTYKSIPE</sequence>
<evidence type="ECO:0000313" key="2">
    <source>
        <dbReference type="Proteomes" id="UP001071777"/>
    </source>
</evidence>
<protein>
    <submittedName>
        <fullName evidence="1">Uncharacterized protein</fullName>
    </submittedName>
</protein>
<reference evidence="1" key="1">
    <citation type="submission" date="2022-10" db="EMBL/GenBank/DDBJ databases">
        <title>Adaptive evolution leads to modifications in subtelomeric GC content in a zoonotic Cryptosporidium species.</title>
        <authorList>
            <person name="Li J."/>
            <person name="Feng Y."/>
            <person name="Xiao L."/>
        </authorList>
    </citation>
    <scope>NUCLEOTIDE SEQUENCE</scope>
    <source>
        <strain evidence="1">25894</strain>
    </source>
</reference>
<accession>A0ABQ8P348</accession>
<gene>
    <name evidence="1" type="ORF">OJ252_3168</name>
</gene>
<proteinExistence type="predicted"/>
<comment type="caution">
    <text evidence="1">The sequence shown here is derived from an EMBL/GenBank/DDBJ whole genome shotgun (WGS) entry which is preliminary data.</text>
</comment>
<evidence type="ECO:0000313" key="1">
    <source>
        <dbReference type="EMBL" id="KAJ1606419.1"/>
    </source>
</evidence>